<name>A0ABD0N4G3_CIRMR</name>
<evidence type="ECO:0000313" key="2">
    <source>
        <dbReference type="EMBL" id="KAL0157025.1"/>
    </source>
</evidence>
<dbReference type="Proteomes" id="UP001529510">
    <property type="component" value="Unassembled WGS sequence"/>
</dbReference>
<keyword evidence="3" id="KW-1185">Reference proteome</keyword>
<proteinExistence type="predicted"/>
<evidence type="ECO:0000313" key="3">
    <source>
        <dbReference type="Proteomes" id="UP001529510"/>
    </source>
</evidence>
<feature type="region of interest" description="Disordered" evidence="1">
    <location>
        <begin position="1"/>
        <end position="49"/>
    </location>
</feature>
<sequence>MHKKQSKDKGRGNNGAPQPVTSEIKEGRLVGPHYTPTRAITGDQDVGTVGNPPCRTAYSLAQMSHVEEAKMSALRQVDADLLCNTPWQQRRQQR</sequence>
<comment type="caution">
    <text evidence="2">The sequence shown here is derived from an EMBL/GenBank/DDBJ whole genome shotgun (WGS) entry which is preliminary data.</text>
</comment>
<feature type="non-terminal residue" evidence="2">
    <location>
        <position position="94"/>
    </location>
</feature>
<dbReference type="AlphaFoldDB" id="A0ABD0N4G3"/>
<organism evidence="2 3">
    <name type="scientific">Cirrhinus mrigala</name>
    <name type="common">Mrigala</name>
    <dbReference type="NCBI Taxonomy" id="683832"/>
    <lineage>
        <taxon>Eukaryota</taxon>
        <taxon>Metazoa</taxon>
        <taxon>Chordata</taxon>
        <taxon>Craniata</taxon>
        <taxon>Vertebrata</taxon>
        <taxon>Euteleostomi</taxon>
        <taxon>Actinopterygii</taxon>
        <taxon>Neopterygii</taxon>
        <taxon>Teleostei</taxon>
        <taxon>Ostariophysi</taxon>
        <taxon>Cypriniformes</taxon>
        <taxon>Cyprinidae</taxon>
        <taxon>Labeoninae</taxon>
        <taxon>Labeonini</taxon>
        <taxon>Cirrhinus</taxon>
    </lineage>
</organism>
<reference evidence="2 3" key="1">
    <citation type="submission" date="2024-05" db="EMBL/GenBank/DDBJ databases">
        <title>Genome sequencing and assembly of Indian major carp, Cirrhinus mrigala (Hamilton, 1822).</title>
        <authorList>
            <person name="Mohindra V."/>
            <person name="Chowdhury L.M."/>
            <person name="Lal K."/>
            <person name="Jena J.K."/>
        </authorList>
    </citation>
    <scope>NUCLEOTIDE SEQUENCE [LARGE SCALE GENOMIC DNA]</scope>
    <source>
        <strain evidence="2">CM1030</strain>
        <tissue evidence="2">Blood</tissue>
    </source>
</reference>
<dbReference type="EMBL" id="JAMKFB020000024">
    <property type="protein sequence ID" value="KAL0157025.1"/>
    <property type="molecule type" value="Genomic_DNA"/>
</dbReference>
<protein>
    <submittedName>
        <fullName evidence="2">Uncharacterized protein</fullName>
    </submittedName>
</protein>
<gene>
    <name evidence="2" type="ORF">M9458_048271</name>
</gene>
<evidence type="ECO:0000256" key="1">
    <source>
        <dbReference type="SAM" id="MobiDB-lite"/>
    </source>
</evidence>
<accession>A0ABD0N4G3</accession>